<keyword evidence="2" id="KW-1133">Transmembrane helix</keyword>
<name>A0ABR2BVR5_9ROSI</name>
<evidence type="ECO:0000256" key="2">
    <source>
        <dbReference type="SAM" id="Phobius"/>
    </source>
</evidence>
<protein>
    <submittedName>
        <fullName evidence="3">Uncharacterized protein</fullName>
    </submittedName>
</protein>
<gene>
    <name evidence="3" type="ORF">V6N12_033399</name>
</gene>
<comment type="caution">
    <text evidence="3">The sequence shown here is derived from an EMBL/GenBank/DDBJ whole genome shotgun (WGS) entry which is preliminary data.</text>
</comment>
<feature type="compositionally biased region" description="Low complexity" evidence="1">
    <location>
        <begin position="146"/>
        <end position="165"/>
    </location>
</feature>
<feature type="transmembrane region" description="Helical" evidence="2">
    <location>
        <begin position="406"/>
        <end position="429"/>
    </location>
</feature>
<feature type="region of interest" description="Disordered" evidence="1">
    <location>
        <begin position="447"/>
        <end position="478"/>
    </location>
</feature>
<keyword evidence="2" id="KW-0812">Transmembrane</keyword>
<sequence>MGELREREKVRKVREWESSGKGRIQKHIQTTVFVSNLPPRLHWKGLCVLYGNRLNATLARFSDNLEDRKSKQMKNNELRNRETGKNLNIRVGESSSVSPDTLTQPRLKRVLGHVDEEALKKLEKCLIGTMATRDVPLQSKAKMTVDCSPESSSDSSSVSDHYTGSTNRSRSNCNGEDEVAKTICLEKGPLVDEISSKLNAGRSLGETVFLGNIQSQEMQPPNQMENSIPFQTSSEAVRSVLNVTSAEAIGPYIKVDHPVVSWADVAARHTLEQTSQGDRAGEVITRTHNQNGELDPVTGSEGYEAHSQRIPADKAMDREELGFCLSATKRNLKAEKSILSAGKLANCVNLDLESLTLPLSEFLHHPKSERVKRLEVLRWIFFIYGGEIYRGFSGIFYLLIRASGGFFGILQAGRFSLLWSGIVLCLLWLSPQTFVVGAGAGAGAGVGADEGSSPDTGPATATTSAICVAEGSPSATTT</sequence>
<reference evidence="3 4" key="1">
    <citation type="journal article" date="2024" name="G3 (Bethesda)">
        <title>Genome assembly of Hibiscus sabdariffa L. provides insights into metabolisms of medicinal natural products.</title>
        <authorList>
            <person name="Kim T."/>
        </authorList>
    </citation>
    <scope>NUCLEOTIDE SEQUENCE [LARGE SCALE GENOMIC DNA]</scope>
    <source>
        <strain evidence="3">TK-2024</strain>
        <tissue evidence="3">Old leaves</tissue>
    </source>
</reference>
<dbReference type="EMBL" id="JBBPBM010000079">
    <property type="protein sequence ID" value="KAK8511118.1"/>
    <property type="molecule type" value="Genomic_DNA"/>
</dbReference>
<feature type="compositionally biased region" description="Polar residues" evidence="1">
    <location>
        <begin position="453"/>
        <end position="465"/>
    </location>
</feature>
<accession>A0ABR2BVR5</accession>
<evidence type="ECO:0000313" key="4">
    <source>
        <dbReference type="Proteomes" id="UP001472677"/>
    </source>
</evidence>
<organism evidence="3 4">
    <name type="scientific">Hibiscus sabdariffa</name>
    <name type="common">roselle</name>
    <dbReference type="NCBI Taxonomy" id="183260"/>
    <lineage>
        <taxon>Eukaryota</taxon>
        <taxon>Viridiplantae</taxon>
        <taxon>Streptophyta</taxon>
        <taxon>Embryophyta</taxon>
        <taxon>Tracheophyta</taxon>
        <taxon>Spermatophyta</taxon>
        <taxon>Magnoliopsida</taxon>
        <taxon>eudicotyledons</taxon>
        <taxon>Gunneridae</taxon>
        <taxon>Pentapetalae</taxon>
        <taxon>rosids</taxon>
        <taxon>malvids</taxon>
        <taxon>Malvales</taxon>
        <taxon>Malvaceae</taxon>
        <taxon>Malvoideae</taxon>
        <taxon>Hibiscus</taxon>
    </lineage>
</organism>
<proteinExistence type="predicted"/>
<feature type="transmembrane region" description="Helical" evidence="2">
    <location>
        <begin position="376"/>
        <end position="400"/>
    </location>
</feature>
<keyword evidence="4" id="KW-1185">Reference proteome</keyword>
<keyword evidence="2" id="KW-0472">Membrane</keyword>
<evidence type="ECO:0000256" key="1">
    <source>
        <dbReference type="SAM" id="MobiDB-lite"/>
    </source>
</evidence>
<evidence type="ECO:0000313" key="3">
    <source>
        <dbReference type="EMBL" id="KAK8511118.1"/>
    </source>
</evidence>
<feature type="region of interest" description="Disordered" evidence="1">
    <location>
        <begin position="143"/>
        <end position="174"/>
    </location>
</feature>
<dbReference type="Proteomes" id="UP001472677">
    <property type="component" value="Unassembled WGS sequence"/>
</dbReference>